<gene>
    <name evidence="1" type="ORF">GFK26_18435</name>
</gene>
<evidence type="ECO:0000313" key="2">
    <source>
        <dbReference type="Proteomes" id="UP000326780"/>
    </source>
</evidence>
<dbReference type="EMBL" id="CP045644">
    <property type="protein sequence ID" value="QFZ84606.1"/>
    <property type="molecule type" value="Genomic_DNA"/>
</dbReference>
<name>A0A5Q0M589_VARPD</name>
<accession>A0A5Q0M589</accession>
<proteinExistence type="predicted"/>
<reference evidence="1 2" key="1">
    <citation type="submission" date="2019-10" db="EMBL/GenBank/DDBJ databases">
        <title>Complete genome sequence of Variovorax paradoxus 5C-2.</title>
        <authorList>
            <person name="Gogoleva N.E."/>
            <person name="Balkin A.S."/>
        </authorList>
    </citation>
    <scope>NUCLEOTIDE SEQUENCE [LARGE SCALE GENOMIC DNA]</scope>
    <source>
        <strain evidence="1 2">5C-2</strain>
    </source>
</reference>
<evidence type="ECO:0000313" key="1">
    <source>
        <dbReference type="EMBL" id="QFZ84606.1"/>
    </source>
</evidence>
<dbReference type="AlphaFoldDB" id="A0A5Q0M589"/>
<organism evidence="1 2">
    <name type="scientific">Variovorax paradoxus</name>
    <dbReference type="NCBI Taxonomy" id="34073"/>
    <lineage>
        <taxon>Bacteria</taxon>
        <taxon>Pseudomonadati</taxon>
        <taxon>Pseudomonadota</taxon>
        <taxon>Betaproteobacteria</taxon>
        <taxon>Burkholderiales</taxon>
        <taxon>Comamonadaceae</taxon>
        <taxon>Variovorax</taxon>
    </lineage>
</organism>
<dbReference type="RefSeq" id="WP_153283228.1">
    <property type="nucleotide sequence ID" value="NZ_CP045644.1"/>
</dbReference>
<protein>
    <submittedName>
        <fullName evidence="1">Uncharacterized protein</fullName>
    </submittedName>
</protein>
<sequence length="68" mass="7670">MIELQYLHALVALAIKDLKSRVSVWLLWKLLPADVVSVQLFRMGPALMTGDELRLSTTPETIYRGTIS</sequence>
<dbReference type="Proteomes" id="UP000326780">
    <property type="component" value="Chromosome"/>
</dbReference>